<comment type="similarity">
    <text evidence="1">Belongs to the opioid growth factor receptor family.</text>
</comment>
<dbReference type="PANTHER" id="PTHR14015:SF2">
    <property type="entry name" value="OPIOID GROWTH FACTOR RECEPTOR (OGFR) CONSERVED DOMAIN-CONTAINING PROTEIN"/>
    <property type="match status" value="1"/>
</dbReference>
<sequence>MSSSKAPAGSKSQLILHFYDPDIQAKDALGRTLDEILSWDDIKLERYHNYIQMLFPLPEGSPYNSQAPIIDLHVMQAFRARSELRQQLRRSFERMLAFYGFEESTKSEDDLEQEKLEKEAAELTAKSTNGPDPLLESASDALLQKTVDTGHRTEATQAAAKIEKVDTYADAPIDADTTSPEQKANQSSNCSSTAPTNMSAANPLPYHIIRAPKWRPAFRNWASNFDHNHLRITRILRCLRVLGLQAECTAFFKALERVFNDPAIKISDRSMGYWKLAVTRRLYRAPDDSKCRWLEGWEKEQAGLRKAAEENAKTGSEELKKKKSVSFDEDMQDQEAE</sequence>
<dbReference type="GO" id="GO:0140625">
    <property type="term" value="F:opioid growth factor receptor activity"/>
    <property type="evidence" value="ECO:0007669"/>
    <property type="project" value="InterPro"/>
</dbReference>
<dbReference type="Pfam" id="PF04664">
    <property type="entry name" value="OGFr_N"/>
    <property type="match status" value="2"/>
</dbReference>
<name>A0A6A5KI68_9PLEO</name>
<accession>A0A6A5KI68</accession>
<feature type="compositionally biased region" description="Polar residues" evidence="2">
    <location>
        <begin position="176"/>
        <end position="196"/>
    </location>
</feature>
<feature type="domain" description="Opioid growth factor receptor (OGFr) conserved" evidence="3">
    <location>
        <begin position="208"/>
        <end position="282"/>
    </location>
</feature>
<evidence type="ECO:0000256" key="1">
    <source>
        <dbReference type="ARBA" id="ARBA00010365"/>
    </source>
</evidence>
<dbReference type="GO" id="GO:0016020">
    <property type="term" value="C:membrane"/>
    <property type="evidence" value="ECO:0007669"/>
    <property type="project" value="InterPro"/>
</dbReference>
<dbReference type="InterPro" id="IPR006757">
    <property type="entry name" value="OGF_rcpt"/>
</dbReference>
<proteinExistence type="inferred from homology"/>
<feature type="region of interest" description="Disordered" evidence="2">
    <location>
        <begin position="306"/>
        <end position="337"/>
    </location>
</feature>
<evidence type="ECO:0000313" key="4">
    <source>
        <dbReference type="EMBL" id="KAF1835810.1"/>
    </source>
</evidence>
<dbReference type="Proteomes" id="UP000800040">
    <property type="component" value="Unassembled WGS sequence"/>
</dbReference>
<feature type="region of interest" description="Disordered" evidence="2">
    <location>
        <begin position="172"/>
        <end position="196"/>
    </location>
</feature>
<dbReference type="PANTHER" id="PTHR14015">
    <property type="entry name" value="OPIOID GROWTH FACTOR RECEPTOR OGFR ZETA-TYPE OPIOID RECEPTOR"/>
    <property type="match status" value="1"/>
</dbReference>
<gene>
    <name evidence="4" type="ORF">BDW02DRAFT_265561</name>
</gene>
<protein>
    <recommendedName>
        <fullName evidence="3">Opioid growth factor receptor (OGFr) conserved domain-containing protein</fullName>
    </recommendedName>
</protein>
<dbReference type="EMBL" id="ML975281">
    <property type="protein sequence ID" value="KAF1835810.1"/>
    <property type="molecule type" value="Genomic_DNA"/>
</dbReference>
<evidence type="ECO:0000259" key="3">
    <source>
        <dbReference type="Pfam" id="PF04664"/>
    </source>
</evidence>
<dbReference type="InterPro" id="IPR039574">
    <property type="entry name" value="OGFr"/>
</dbReference>
<feature type="domain" description="Opioid growth factor receptor (OGFr) conserved" evidence="3">
    <location>
        <begin position="15"/>
        <end position="107"/>
    </location>
</feature>
<dbReference type="OrthoDB" id="9030204at2759"/>
<feature type="compositionally biased region" description="Acidic residues" evidence="2">
    <location>
        <begin position="327"/>
        <end position="337"/>
    </location>
</feature>
<evidence type="ECO:0000256" key="2">
    <source>
        <dbReference type="SAM" id="MobiDB-lite"/>
    </source>
</evidence>
<dbReference type="AlphaFoldDB" id="A0A6A5KI68"/>
<evidence type="ECO:0000313" key="5">
    <source>
        <dbReference type="Proteomes" id="UP000800040"/>
    </source>
</evidence>
<reference evidence="4" key="1">
    <citation type="submission" date="2020-01" db="EMBL/GenBank/DDBJ databases">
        <authorList>
            <consortium name="DOE Joint Genome Institute"/>
            <person name="Haridas S."/>
            <person name="Albert R."/>
            <person name="Binder M."/>
            <person name="Bloem J."/>
            <person name="Labutti K."/>
            <person name="Salamov A."/>
            <person name="Andreopoulos B."/>
            <person name="Baker S.E."/>
            <person name="Barry K."/>
            <person name="Bills G."/>
            <person name="Bluhm B.H."/>
            <person name="Cannon C."/>
            <person name="Castanera R."/>
            <person name="Culley D.E."/>
            <person name="Daum C."/>
            <person name="Ezra D."/>
            <person name="Gonzalez J.B."/>
            <person name="Henrissat B."/>
            <person name="Kuo A."/>
            <person name="Liang C."/>
            <person name="Lipzen A."/>
            <person name="Lutzoni F."/>
            <person name="Magnuson J."/>
            <person name="Mondo S."/>
            <person name="Nolan M."/>
            <person name="Ohm R."/>
            <person name="Pangilinan J."/>
            <person name="Park H.-J."/>
            <person name="Ramirez L."/>
            <person name="Alfaro M."/>
            <person name="Sun H."/>
            <person name="Tritt A."/>
            <person name="Yoshinaga Y."/>
            <person name="Zwiers L.-H."/>
            <person name="Turgeon B.G."/>
            <person name="Goodwin S.B."/>
            <person name="Spatafora J.W."/>
            <person name="Crous P.W."/>
            <person name="Grigoriev I.V."/>
        </authorList>
    </citation>
    <scope>NUCLEOTIDE SEQUENCE</scope>
    <source>
        <strain evidence="4">P77</strain>
    </source>
</reference>
<keyword evidence="5" id="KW-1185">Reference proteome</keyword>
<feature type="compositionally biased region" description="Basic and acidic residues" evidence="2">
    <location>
        <begin position="306"/>
        <end position="320"/>
    </location>
</feature>
<organism evidence="4 5">
    <name type="scientific">Decorospora gaudefroyi</name>
    <dbReference type="NCBI Taxonomy" id="184978"/>
    <lineage>
        <taxon>Eukaryota</taxon>
        <taxon>Fungi</taxon>
        <taxon>Dikarya</taxon>
        <taxon>Ascomycota</taxon>
        <taxon>Pezizomycotina</taxon>
        <taxon>Dothideomycetes</taxon>
        <taxon>Pleosporomycetidae</taxon>
        <taxon>Pleosporales</taxon>
        <taxon>Pleosporineae</taxon>
        <taxon>Pleosporaceae</taxon>
        <taxon>Decorospora</taxon>
    </lineage>
</organism>